<accession>A0A7E4V8Y2</accession>
<reference evidence="2" key="2">
    <citation type="submission" date="2020-10" db="UniProtKB">
        <authorList>
            <consortium name="WormBaseParasite"/>
        </authorList>
    </citation>
    <scope>IDENTIFICATION</scope>
</reference>
<dbReference type="WBParaSite" id="Pan_g17541.t1">
    <property type="protein sequence ID" value="Pan_g17541.t1"/>
    <property type="gene ID" value="Pan_g17541"/>
</dbReference>
<evidence type="ECO:0000313" key="1">
    <source>
        <dbReference type="Proteomes" id="UP000492821"/>
    </source>
</evidence>
<proteinExistence type="predicted"/>
<reference evidence="1" key="1">
    <citation type="journal article" date="2013" name="Genetics">
        <title>The draft genome and transcriptome of Panagrellus redivivus are shaped by the harsh demands of a free-living lifestyle.</title>
        <authorList>
            <person name="Srinivasan J."/>
            <person name="Dillman A.R."/>
            <person name="Macchietto M.G."/>
            <person name="Heikkinen L."/>
            <person name="Lakso M."/>
            <person name="Fracchia K.M."/>
            <person name="Antoshechkin I."/>
            <person name="Mortazavi A."/>
            <person name="Wong G."/>
            <person name="Sternberg P.W."/>
        </authorList>
    </citation>
    <scope>NUCLEOTIDE SEQUENCE [LARGE SCALE GENOMIC DNA]</scope>
    <source>
        <strain evidence="1">MT8872</strain>
    </source>
</reference>
<sequence length="75" mass="8639">MHAVLREVGVAERRFGMALDSRLCVEALKCPFCSGLYVDGLWRYAIQIKIEILVFYFNLQRGFTTKTSLCTTKME</sequence>
<dbReference type="AlphaFoldDB" id="A0A7E4V8Y2"/>
<name>A0A7E4V8Y2_PANRE</name>
<protein>
    <submittedName>
        <fullName evidence="2">Uncharacterized protein</fullName>
    </submittedName>
</protein>
<keyword evidence="1" id="KW-1185">Reference proteome</keyword>
<organism evidence="1 2">
    <name type="scientific">Panagrellus redivivus</name>
    <name type="common">Microworm</name>
    <dbReference type="NCBI Taxonomy" id="6233"/>
    <lineage>
        <taxon>Eukaryota</taxon>
        <taxon>Metazoa</taxon>
        <taxon>Ecdysozoa</taxon>
        <taxon>Nematoda</taxon>
        <taxon>Chromadorea</taxon>
        <taxon>Rhabditida</taxon>
        <taxon>Tylenchina</taxon>
        <taxon>Panagrolaimomorpha</taxon>
        <taxon>Panagrolaimoidea</taxon>
        <taxon>Panagrolaimidae</taxon>
        <taxon>Panagrellus</taxon>
    </lineage>
</organism>
<dbReference type="Proteomes" id="UP000492821">
    <property type="component" value="Unassembled WGS sequence"/>
</dbReference>
<evidence type="ECO:0000313" key="2">
    <source>
        <dbReference type="WBParaSite" id="Pan_g17541.t1"/>
    </source>
</evidence>